<dbReference type="InterPro" id="IPR036909">
    <property type="entry name" value="Cyt_c-like_dom_sf"/>
</dbReference>
<evidence type="ECO:0000256" key="4">
    <source>
        <dbReference type="PROSITE-ProRule" id="PRU00433"/>
    </source>
</evidence>
<accession>A0ABX4JPV0</accession>
<feature type="domain" description="Cytochrome c" evidence="5">
    <location>
        <begin position="48"/>
        <end position="138"/>
    </location>
</feature>
<reference evidence="6 7" key="1">
    <citation type="submission" date="2017-09" db="EMBL/GenBank/DDBJ databases">
        <title>Comparative genomics of rhizobia isolated from Phaseolus vulgaris in China.</title>
        <authorList>
            <person name="Tong W."/>
        </authorList>
    </citation>
    <scope>NUCLEOTIDE SEQUENCE [LARGE SCALE GENOMIC DNA]</scope>
    <source>
        <strain evidence="6 7">FH14</strain>
    </source>
</reference>
<dbReference type="EMBL" id="NWSY01000021">
    <property type="protein sequence ID" value="PDT20958.1"/>
    <property type="molecule type" value="Genomic_DNA"/>
</dbReference>
<protein>
    <submittedName>
        <fullName evidence="6">Cytochrome C</fullName>
    </submittedName>
</protein>
<dbReference type="SUPFAM" id="SSF46626">
    <property type="entry name" value="Cytochrome c"/>
    <property type="match status" value="1"/>
</dbReference>
<dbReference type="Proteomes" id="UP000219914">
    <property type="component" value="Unassembled WGS sequence"/>
</dbReference>
<keyword evidence="7" id="KW-1185">Reference proteome</keyword>
<evidence type="ECO:0000256" key="1">
    <source>
        <dbReference type="ARBA" id="ARBA00022617"/>
    </source>
</evidence>
<dbReference type="Pfam" id="PF00034">
    <property type="entry name" value="Cytochrom_C"/>
    <property type="match status" value="1"/>
</dbReference>
<proteinExistence type="predicted"/>
<evidence type="ECO:0000256" key="3">
    <source>
        <dbReference type="ARBA" id="ARBA00023004"/>
    </source>
</evidence>
<comment type="caution">
    <text evidence="6">The sequence shown here is derived from an EMBL/GenBank/DDBJ whole genome shotgun (WGS) entry which is preliminary data.</text>
</comment>
<keyword evidence="1 4" id="KW-0349">Heme</keyword>
<evidence type="ECO:0000313" key="6">
    <source>
        <dbReference type="EMBL" id="PDT20958.1"/>
    </source>
</evidence>
<dbReference type="Gene3D" id="1.10.760.10">
    <property type="entry name" value="Cytochrome c-like domain"/>
    <property type="match status" value="1"/>
</dbReference>
<keyword evidence="3 4" id="KW-0408">Iron</keyword>
<dbReference type="PROSITE" id="PS51007">
    <property type="entry name" value="CYTC"/>
    <property type="match status" value="1"/>
</dbReference>
<evidence type="ECO:0000256" key="2">
    <source>
        <dbReference type="ARBA" id="ARBA00022723"/>
    </source>
</evidence>
<dbReference type="InterPro" id="IPR009056">
    <property type="entry name" value="Cyt_c-like_dom"/>
</dbReference>
<sequence length="138" mass="14568">MPNLSKTSHLTAVGAIALLVSMATGFLTTQYLSSRSIRYQSAISMTGGDPERSPMIFRRYGCTGCHTIPGVPGADGLVGPALSGLSGRVYIAGVLPNTADNLERWIVSPQEFSPRTAMPATGINSTEAKDLAAYLYTN</sequence>
<keyword evidence="2 4" id="KW-0479">Metal-binding</keyword>
<evidence type="ECO:0000313" key="7">
    <source>
        <dbReference type="Proteomes" id="UP000219914"/>
    </source>
</evidence>
<organism evidence="6 7">
    <name type="scientific">Rhizobium hidalgonense</name>
    <dbReference type="NCBI Taxonomy" id="1538159"/>
    <lineage>
        <taxon>Bacteria</taxon>
        <taxon>Pseudomonadati</taxon>
        <taxon>Pseudomonadota</taxon>
        <taxon>Alphaproteobacteria</taxon>
        <taxon>Hyphomicrobiales</taxon>
        <taxon>Rhizobiaceae</taxon>
        <taxon>Rhizobium/Agrobacterium group</taxon>
        <taxon>Rhizobium</taxon>
    </lineage>
</organism>
<name>A0ABX4JPV0_9HYPH</name>
<evidence type="ECO:0000259" key="5">
    <source>
        <dbReference type="PROSITE" id="PS51007"/>
    </source>
</evidence>
<gene>
    <name evidence="6" type="ORF">CO674_25030</name>
</gene>